<comment type="caution">
    <text evidence="2">The sequence shown here is derived from an EMBL/GenBank/DDBJ whole genome shotgun (WGS) entry which is preliminary data.</text>
</comment>
<keyword evidence="3" id="KW-1185">Reference proteome</keyword>
<feature type="compositionally biased region" description="Basic and acidic residues" evidence="1">
    <location>
        <begin position="98"/>
        <end position="113"/>
    </location>
</feature>
<dbReference type="AlphaFoldDB" id="A0A9J5WZ67"/>
<accession>A0A9J5WZ67</accession>
<name>A0A9J5WZ67_SOLCO</name>
<dbReference type="OrthoDB" id="10406346at2759"/>
<gene>
    <name evidence="2" type="ORF">H5410_051828</name>
</gene>
<dbReference type="Proteomes" id="UP000824120">
    <property type="component" value="Chromosome 10"/>
</dbReference>
<feature type="region of interest" description="Disordered" evidence="1">
    <location>
        <begin position="93"/>
        <end position="132"/>
    </location>
</feature>
<evidence type="ECO:0000313" key="2">
    <source>
        <dbReference type="EMBL" id="KAG5581201.1"/>
    </source>
</evidence>
<reference evidence="2 3" key="1">
    <citation type="submission" date="2020-09" db="EMBL/GenBank/DDBJ databases">
        <title>De no assembly of potato wild relative species, Solanum commersonii.</title>
        <authorList>
            <person name="Cho K."/>
        </authorList>
    </citation>
    <scope>NUCLEOTIDE SEQUENCE [LARGE SCALE GENOMIC DNA]</scope>
    <source>
        <strain evidence="2">LZ3.2</strain>
        <tissue evidence="2">Leaf</tissue>
    </source>
</reference>
<dbReference type="EMBL" id="JACXVP010000010">
    <property type="protein sequence ID" value="KAG5581201.1"/>
    <property type="molecule type" value="Genomic_DNA"/>
</dbReference>
<evidence type="ECO:0000313" key="3">
    <source>
        <dbReference type="Proteomes" id="UP000824120"/>
    </source>
</evidence>
<organism evidence="2 3">
    <name type="scientific">Solanum commersonii</name>
    <name type="common">Commerson's wild potato</name>
    <name type="synonym">Commerson's nightshade</name>
    <dbReference type="NCBI Taxonomy" id="4109"/>
    <lineage>
        <taxon>Eukaryota</taxon>
        <taxon>Viridiplantae</taxon>
        <taxon>Streptophyta</taxon>
        <taxon>Embryophyta</taxon>
        <taxon>Tracheophyta</taxon>
        <taxon>Spermatophyta</taxon>
        <taxon>Magnoliopsida</taxon>
        <taxon>eudicotyledons</taxon>
        <taxon>Gunneridae</taxon>
        <taxon>Pentapetalae</taxon>
        <taxon>asterids</taxon>
        <taxon>lamiids</taxon>
        <taxon>Solanales</taxon>
        <taxon>Solanaceae</taxon>
        <taxon>Solanoideae</taxon>
        <taxon>Solaneae</taxon>
        <taxon>Solanum</taxon>
    </lineage>
</organism>
<sequence>MHTSYVPYTVYNTQPHYNPPRAPAYQNPPRLYVPVQAPIHQNRPAYAPTARPNLEAINAHTYTPIVEPYAQLFEGLRIVGVLQPIKGKLYDPIPRNFDGNKFEEPDRVFDHKRSNQTHYSASQCEIQPLSKP</sequence>
<proteinExistence type="predicted"/>
<protein>
    <submittedName>
        <fullName evidence="2">Uncharacterized protein</fullName>
    </submittedName>
</protein>
<feature type="compositionally biased region" description="Polar residues" evidence="1">
    <location>
        <begin position="116"/>
        <end position="125"/>
    </location>
</feature>
<evidence type="ECO:0000256" key="1">
    <source>
        <dbReference type="SAM" id="MobiDB-lite"/>
    </source>
</evidence>